<dbReference type="EMBL" id="MU150239">
    <property type="protein sequence ID" value="KAF9466844.1"/>
    <property type="molecule type" value="Genomic_DNA"/>
</dbReference>
<accession>A0A9P5YDV8</accession>
<dbReference type="InterPro" id="IPR049052">
    <property type="entry name" value="nSTAND1"/>
</dbReference>
<evidence type="ECO:0000313" key="4">
    <source>
        <dbReference type="Proteomes" id="UP000807353"/>
    </source>
</evidence>
<dbReference type="InterPro" id="IPR011990">
    <property type="entry name" value="TPR-like_helical_dom_sf"/>
</dbReference>
<dbReference type="Gene3D" id="3.40.50.300">
    <property type="entry name" value="P-loop containing nucleotide triphosphate hydrolases"/>
    <property type="match status" value="1"/>
</dbReference>
<dbReference type="Pfam" id="PF20703">
    <property type="entry name" value="nSTAND1"/>
    <property type="match status" value="1"/>
</dbReference>
<dbReference type="PANTHER" id="PTHR47691">
    <property type="entry name" value="REGULATOR-RELATED"/>
    <property type="match status" value="1"/>
</dbReference>
<organism evidence="3 4">
    <name type="scientific">Collybia nuda</name>
    <dbReference type="NCBI Taxonomy" id="64659"/>
    <lineage>
        <taxon>Eukaryota</taxon>
        <taxon>Fungi</taxon>
        <taxon>Dikarya</taxon>
        <taxon>Basidiomycota</taxon>
        <taxon>Agaricomycotina</taxon>
        <taxon>Agaricomycetes</taxon>
        <taxon>Agaricomycetidae</taxon>
        <taxon>Agaricales</taxon>
        <taxon>Tricholomatineae</taxon>
        <taxon>Clitocybaceae</taxon>
        <taxon>Collybia</taxon>
    </lineage>
</organism>
<dbReference type="SUPFAM" id="SSF52540">
    <property type="entry name" value="P-loop containing nucleoside triphosphate hydrolases"/>
    <property type="match status" value="1"/>
</dbReference>
<dbReference type="AlphaFoldDB" id="A0A9P5YDV8"/>
<feature type="domain" description="Novel STAND NTPase 1" evidence="2">
    <location>
        <begin position="284"/>
        <end position="429"/>
    </location>
</feature>
<dbReference type="SUPFAM" id="SSF48452">
    <property type="entry name" value="TPR-like"/>
    <property type="match status" value="2"/>
</dbReference>
<dbReference type="CDD" id="cd21037">
    <property type="entry name" value="MLKL_NTD"/>
    <property type="match status" value="1"/>
</dbReference>
<sequence>MVMASCLSCFGSNKRSEKKLKSEVPSPAEYALEGVKVSLDLLKYAAEFVPVPYVRPAVESALALIKVGEDMVSTLQRVDDLNKRVWALMLVMIKPFQGKALEDISPELQRDIELLTSDLQHIENVLRRIAAQNKLLTLIFKRLNEEKVEGCLDQLDESLSKFQVSREINDAVLLWEMATGIKAAYGVAEQSLKVTEEGLGVAKAGLDIAAGTFVIAKNTHELTQETMGIANKGLHVARDGLGVAKESLKVTTRVADQVDEIHTVLKQRLHDASPLPSREMPTKPRFFYGRDDVVEDVVDIFVGEKHCHVALLGAGGMGKTSVALAVMRHDSIIKKFGERRFWVPCVEGRSPTRFLDILVSCLRITQDTGDPLSDILYELKASTDPRVILLDNFETPWNLDGHQSEVERILCALADLPHIALIITMRSNFPPSDDIVWQCRPISFLDNIQARRVYNAIHPDVDSDPALDNLLAELGHMPLAITLMAQLGKKSGSTPSDLLQTWHEENIRTNMLDGGADAKRSINVSIALSVHSTPMQAKPDAFTLLATLSMFPAGTQYKNIARWVPTILDVPGTLAALTDTSLADQRARTVYVLPVIRSYMLHPLRFPDTVKAVVRDSICRFMSDHKSEPGDPTFTTDAQELANEETNIQAILLDVIKQGFHSNAVDALLIYCWYQHWTRPRLDVIESVLVVSRFSNETLHTAESLFCLGHMYSKLDYHKEAVKALVEAKDIFDSLGHKSKAAQCFMKLVDVYMFLQDDDGCCDAMEAAQRDLGEIGDEALAADALFRVGQYKWFIQERGDSREKLLEAQQIYFRLNKPMGVAHCNYWISRAYYGEKNLAEARRAAETAFVEYERLDHRDSAAETLIHLCRILEGIGCYDEAVRRALQGVHMYQDIGGPSGIAQGLEVLGKIYVKTGRYDEALSAYEQSIETFRPILGTFIARYGTALCLYGLEQAYRCQSRFEEADRINVLFKGMGIDVTGDRD</sequence>
<dbReference type="InterPro" id="IPR027417">
    <property type="entry name" value="P-loop_NTPase"/>
</dbReference>
<proteinExistence type="predicted"/>
<keyword evidence="1" id="KW-0802">TPR repeat</keyword>
<protein>
    <recommendedName>
        <fullName evidence="2">Novel STAND NTPase 1 domain-containing protein</fullName>
    </recommendedName>
</protein>
<feature type="repeat" description="TPR" evidence="1">
    <location>
        <begin position="902"/>
        <end position="935"/>
    </location>
</feature>
<dbReference type="SMART" id="SM00028">
    <property type="entry name" value="TPR"/>
    <property type="match status" value="2"/>
</dbReference>
<evidence type="ECO:0000256" key="1">
    <source>
        <dbReference type="PROSITE-ProRule" id="PRU00339"/>
    </source>
</evidence>
<dbReference type="InterPro" id="IPR019734">
    <property type="entry name" value="TPR_rpt"/>
</dbReference>
<keyword evidence="4" id="KW-1185">Reference proteome</keyword>
<dbReference type="Pfam" id="PF13424">
    <property type="entry name" value="TPR_12"/>
    <property type="match status" value="1"/>
</dbReference>
<comment type="caution">
    <text evidence="3">The sequence shown here is derived from an EMBL/GenBank/DDBJ whole genome shotgun (WGS) entry which is preliminary data.</text>
</comment>
<dbReference type="Proteomes" id="UP000807353">
    <property type="component" value="Unassembled WGS sequence"/>
</dbReference>
<gene>
    <name evidence="3" type="ORF">BDZ94DRAFT_1305721</name>
</gene>
<reference evidence="3" key="1">
    <citation type="submission" date="2020-11" db="EMBL/GenBank/DDBJ databases">
        <authorList>
            <consortium name="DOE Joint Genome Institute"/>
            <person name="Ahrendt S."/>
            <person name="Riley R."/>
            <person name="Andreopoulos W."/>
            <person name="Labutti K."/>
            <person name="Pangilinan J."/>
            <person name="Ruiz-Duenas F.J."/>
            <person name="Barrasa J.M."/>
            <person name="Sanchez-Garcia M."/>
            <person name="Camarero S."/>
            <person name="Miyauchi S."/>
            <person name="Serrano A."/>
            <person name="Linde D."/>
            <person name="Babiker R."/>
            <person name="Drula E."/>
            <person name="Ayuso-Fernandez I."/>
            <person name="Pacheco R."/>
            <person name="Padilla G."/>
            <person name="Ferreira P."/>
            <person name="Barriuso J."/>
            <person name="Kellner H."/>
            <person name="Castanera R."/>
            <person name="Alfaro M."/>
            <person name="Ramirez L."/>
            <person name="Pisabarro A.G."/>
            <person name="Kuo A."/>
            <person name="Tritt A."/>
            <person name="Lipzen A."/>
            <person name="He G."/>
            <person name="Yan M."/>
            <person name="Ng V."/>
            <person name="Cullen D."/>
            <person name="Martin F."/>
            <person name="Rosso M.-N."/>
            <person name="Henrissat B."/>
            <person name="Hibbett D."/>
            <person name="Martinez A.T."/>
            <person name="Grigoriev I.V."/>
        </authorList>
    </citation>
    <scope>NUCLEOTIDE SEQUENCE</scope>
    <source>
        <strain evidence="3">CBS 247.69</strain>
    </source>
</reference>
<evidence type="ECO:0000313" key="3">
    <source>
        <dbReference type="EMBL" id="KAF9466844.1"/>
    </source>
</evidence>
<dbReference type="PANTHER" id="PTHR47691:SF3">
    <property type="entry name" value="HTH-TYPE TRANSCRIPTIONAL REGULATOR RV0890C-RELATED"/>
    <property type="match status" value="1"/>
</dbReference>
<evidence type="ECO:0000259" key="2">
    <source>
        <dbReference type="Pfam" id="PF20703"/>
    </source>
</evidence>
<dbReference type="PROSITE" id="PS50005">
    <property type="entry name" value="TPR"/>
    <property type="match status" value="1"/>
</dbReference>
<dbReference type="OrthoDB" id="1534087at2759"/>
<dbReference type="InterPro" id="IPR059179">
    <property type="entry name" value="MLKL-like_MCAfunc"/>
</dbReference>
<dbReference type="Gene3D" id="1.25.40.10">
    <property type="entry name" value="Tetratricopeptide repeat domain"/>
    <property type="match status" value="1"/>
</dbReference>
<name>A0A9P5YDV8_9AGAR</name>